<dbReference type="EMBL" id="FPAA01000006">
    <property type="protein sequence ID" value="SFS71501.1"/>
    <property type="molecule type" value="Genomic_DNA"/>
</dbReference>
<gene>
    <name evidence="1" type="ORF">SAMN05444972_106122</name>
</gene>
<keyword evidence="2" id="KW-1185">Reference proteome</keyword>
<evidence type="ECO:0000313" key="1">
    <source>
        <dbReference type="EMBL" id="SFS71501.1"/>
    </source>
</evidence>
<protein>
    <submittedName>
        <fullName evidence="1">Uncharacterized protein</fullName>
    </submittedName>
</protein>
<proteinExistence type="predicted"/>
<accession>A0A1I6S3G1</accession>
<reference evidence="2" key="1">
    <citation type="submission" date="2016-10" db="EMBL/GenBank/DDBJ databases">
        <authorList>
            <person name="Varghese N."/>
            <person name="Submissions S."/>
        </authorList>
    </citation>
    <scope>NUCLEOTIDE SEQUENCE [LARGE SCALE GENOMIC DNA]</scope>
    <source>
        <strain evidence="2">DSM 45789</strain>
    </source>
</reference>
<dbReference type="AlphaFoldDB" id="A0A1I6S3G1"/>
<name>A0A1I6S3G1_9BACL</name>
<evidence type="ECO:0000313" key="2">
    <source>
        <dbReference type="Proteomes" id="UP000198660"/>
    </source>
</evidence>
<dbReference type="RefSeq" id="WP_091836917.1">
    <property type="nucleotide sequence ID" value="NZ_FPAA01000006.1"/>
</dbReference>
<organism evidence="1 2">
    <name type="scientific">Marininema halotolerans</name>
    <dbReference type="NCBI Taxonomy" id="1155944"/>
    <lineage>
        <taxon>Bacteria</taxon>
        <taxon>Bacillati</taxon>
        <taxon>Bacillota</taxon>
        <taxon>Bacilli</taxon>
        <taxon>Bacillales</taxon>
        <taxon>Thermoactinomycetaceae</taxon>
        <taxon>Marininema</taxon>
    </lineage>
</organism>
<dbReference type="Proteomes" id="UP000198660">
    <property type="component" value="Unassembled WGS sequence"/>
</dbReference>
<sequence length="123" mass="14405">MVIASAINQGEIQGNVCQRFDEVERDISHIKRNRASHNEQIDARGFKHMDRTIEEEAIDEVTRIISRAKNIIDNNNDIVERKDDINECFKAMRHVIDRLIDEIIGTFNEKRGDFKFKMVFCVI</sequence>